<sequence>MSGLSVDEHELPCFFEAEPRRADPDVPWPYNSLTYRASIGAYEVSFGVAPAHGDLFLAEIVISPGSACSWGYAPPRRLPRTPPAGPDAPPARHAAA</sequence>
<protein>
    <submittedName>
        <fullName evidence="2">Uncharacterized protein</fullName>
    </submittedName>
</protein>
<name>A0A261VF07_9BORD</name>
<feature type="compositionally biased region" description="Pro residues" evidence="1">
    <location>
        <begin position="80"/>
        <end position="89"/>
    </location>
</feature>
<evidence type="ECO:0000256" key="1">
    <source>
        <dbReference type="SAM" id="MobiDB-lite"/>
    </source>
</evidence>
<organism evidence="2 3">
    <name type="scientific">Bordetella genomosp. 2</name>
    <dbReference type="NCBI Taxonomy" id="1983456"/>
    <lineage>
        <taxon>Bacteria</taxon>
        <taxon>Pseudomonadati</taxon>
        <taxon>Pseudomonadota</taxon>
        <taxon>Betaproteobacteria</taxon>
        <taxon>Burkholderiales</taxon>
        <taxon>Alcaligenaceae</taxon>
        <taxon>Bordetella</taxon>
    </lineage>
</organism>
<proteinExistence type="predicted"/>
<dbReference type="RefSeq" id="WP_094807613.1">
    <property type="nucleotide sequence ID" value="NZ_NEVT01000008.1"/>
</dbReference>
<dbReference type="AlphaFoldDB" id="A0A261VF07"/>
<reference evidence="3" key="1">
    <citation type="submission" date="2017-05" db="EMBL/GenBank/DDBJ databases">
        <title>Complete and WGS of Bordetella genogroups.</title>
        <authorList>
            <person name="Spilker T."/>
            <person name="Lipuma J."/>
        </authorList>
    </citation>
    <scope>NUCLEOTIDE SEQUENCE [LARGE SCALE GENOMIC DNA]</scope>
    <source>
        <strain evidence="3">AU8256</strain>
    </source>
</reference>
<feature type="region of interest" description="Disordered" evidence="1">
    <location>
        <begin position="74"/>
        <end position="96"/>
    </location>
</feature>
<keyword evidence="3" id="KW-1185">Reference proteome</keyword>
<evidence type="ECO:0000313" key="2">
    <source>
        <dbReference type="EMBL" id="OZI72417.1"/>
    </source>
</evidence>
<dbReference type="Proteomes" id="UP000215633">
    <property type="component" value="Unassembled WGS sequence"/>
</dbReference>
<comment type="caution">
    <text evidence="2">The sequence shown here is derived from an EMBL/GenBank/DDBJ whole genome shotgun (WGS) entry which is preliminary data.</text>
</comment>
<evidence type="ECO:0000313" key="3">
    <source>
        <dbReference type="Proteomes" id="UP000215633"/>
    </source>
</evidence>
<gene>
    <name evidence="2" type="ORF">CAL24_19120</name>
</gene>
<dbReference type="EMBL" id="NEVT01000008">
    <property type="protein sequence ID" value="OZI72417.1"/>
    <property type="molecule type" value="Genomic_DNA"/>
</dbReference>
<accession>A0A261VF07</accession>